<name>A0A0T5ZA17_9GAMM</name>
<dbReference type="SUPFAM" id="SSF47781">
    <property type="entry name" value="RuvA domain 2-like"/>
    <property type="match status" value="1"/>
</dbReference>
<dbReference type="Proteomes" id="UP000051276">
    <property type="component" value="Unassembled WGS sequence"/>
</dbReference>
<gene>
    <name evidence="1" type="ORF">Ga0076813_15931</name>
</gene>
<reference evidence="1 2" key="1">
    <citation type="submission" date="2015-11" db="EMBL/GenBank/DDBJ databases">
        <title>The genome of Candidatus Endoriftia persephone in Ridgeia piscesae and population structure of the North Eastern Pacific vestimentiferan symbionts.</title>
        <authorList>
            <person name="Perez M."/>
            <person name="Juniper K.S."/>
        </authorList>
    </citation>
    <scope>NUCLEOTIDE SEQUENCE [LARGE SCALE GENOMIC DNA]</scope>
    <source>
        <strain evidence="1">Ind10</strain>
    </source>
</reference>
<accession>A0A0T5ZA17</accession>
<evidence type="ECO:0000313" key="2">
    <source>
        <dbReference type="Proteomes" id="UP000051276"/>
    </source>
</evidence>
<evidence type="ECO:0008006" key="3">
    <source>
        <dbReference type="Google" id="ProtNLM"/>
    </source>
</evidence>
<organism evidence="1 2">
    <name type="scientific">endosymbiont of Ridgeia piscesae</name>
    <dbReference type="NCBI Taxonomy" id="54398"/>
    <lineage>
        <taxon>Bacteria</taxon>
        <taxon>Pseudomonadati</taxon>
        <taxon>Pseudomonadota</taxon>
        <taxon>Gammaproteobacteria</taxon>
        <taxon>sulfur-oxidizing symbionts</taxon>
    </lineage>
</organism>
<dbReference type="InterPro" id="IPR010994">
    <property type="entry name" value="RuvA_2-like"/>
</dbReference>
<dbReference type="Pfam" id="PF21102">
    <property type="entry name" value="DprA_N"/>
    <property type="match status" value="1"/>
</dbReference>
<evidence type="ECO:0000313" key="1">
    <source>
        <dbReference type="EMBL" id="KRT59688.1"/>
    </source>
</evidence>
<dbReference type="EMBL" id="LMXI01000101">
    <property type="protein sequence ID" value="KRT59688.1"/>
    <property type="molecule type" value="Genomic_DNA"/>
</dbReference>
<comment type="caution">
    <text evidence="1">The sequence shown here is derived from an EMBL/GenBank/DDBJ whole genome shotgun (WGS) entry which is preliminary data.</text>
</comment>
<dbReference type="AlphaFoldDB" id="A0A0T5ZA17"/>
<proteinExistence type="predicted"/>
<protein>
    <recommendedName>
        <fullName evidence="3">DNA-protecting protein DprA</fullName>
    </recommendedName>
</protein>
<sequence>MEDTSVLSEQTVAWLRVSLAPGVGPRTFLKLLEQFDSPAAILHADTPTLRQCGLGEAAISALNQADS</sequence>
<dbReference type="RefSeq" id="WP_233519231.1">
    <property type="nucleotide sequence ID" value="NZ_KQ556867.1"/>
</dbReference>
<dbReference type="Gene3D" id="1.10.150.20">
    <property type="entry name" value="5' to 3' exonuclease, C-terminal subdomain"/>
    <property type="match status" value="1"/>
</dbReference>
<feature type="non-terminal residue" evidence="1">
    <location>
        <position position="67"/>
    </location>
</feature>